<dbReference type="GO" id="GO:0016740">
    <property type="term" value="F:transferase activity"/>
    <property type="evidence" value="ECO:0007669"/>
    <property type="project" value="UniProtKB-KW"/>
</dbReference>
<dbReference type="EMBL" id="JFYZ01000042">
    <property type="protein sequence ID" value="EZP74694.1"/>
    <property type="molecule type" value="Genomic_DNA"/>
</dbReference>
<proteinExistence type="predicted"/>
<accession>A0A031JKS6</accession>
<dbReference type="eggNOG" id="COG4671">
    <property type="taxonomic scope" value="Bacteria"/>
</dbReference>
<organism evidence="1 2">
    <name type="scientific">Novosphingobium resinovorum</name>
    <dbReference type="NCBI Taxonomy" id="158500"/>
    <lineage>
        <taxon>Bacteria</taxon>
        <taxon>Pseudomonadati</taxon>
        <taxon>Pseudomonadota</taxon>
        <taxon>Alphaproteobacteria</taxon>
        <taxon>Sphingomonadales</taxon>
        <taxon>Sphingomonadaceae</taxon>
        <taxon>Novosphingobium</taxon>
    </lineage>
</organism>
<reference evidence="1 2" key="1">
    <citation type="submission" date="2014-03" db="EMBL/GenBank/DDBJ databases">
        <title>Whole genome sequence of Novosphingobium resinovorum KF1.</title>
        <authorList>
            <person name="Gan H.M."/>
            <person name="Gan H.Y."/>
            <person name="Chew T.H."/>
            <person name="Savka M.A."/>
        </authorList>
    </citation>
    <scope>NUCLEOTIDE SEQUENCE [LARGE SCALE GENOMIC DNA]</scope>
    <source>
        <strain evidence="1 2">KF1</strain>
    </source>
</reference>
<dbReference type="Gene3D" id="3.40.50.2000">
    <property type="entry name" value="Glycogen Phosphorylase B"/>
    <property type="match status" value="1"/>
</dbReference>
<comment type="caution">
    <text evidence="1">The sequence shown here is derived from an EMBL/GenBank/DDBJ whole genome shotgun (WGS) entry which is preliminary data.</text>
</comment>
<dbReference type="PATRIC" id="fig|158500.4.peg.4835"/>
<sequence length="349" mass="37782">MSRPIGYYIHHHGHGHRQRAIAIGQSLDDVMLMGTGLAGRTGNLPFLDLPDDRLDASFAGIDHADRPASLHYAPLDHEGIRQRIRRMAGWIAEARPRLMVVDVSAEVAMLARLASVPTVYVRLSGKRLDPAHLDAFRGATGLLAPFHEAMDDDDIPIWIREKTFHAPGIIRSDPHYAPGGDSTVLVVVGRGGGISDGERWAAAARATPAWRWRVIGPCTMPCDMPDNLELRGWVDDADAQIATAGVVIGGAGDGVVSAVLSARRPYICLPEPRPFDEQMSKANSLAAVGGAILCREPPHPREWSDLIDRAIAQNQQWPTCLTGESGPQRVAEWLNSLSVAAMEHKGGIA</sequence>
<dbReference type="Proteomes" id="UP000024329">
    <property type="component" value="Unassembled WGS sequence"/>
</dbReference>
<protein>
    <submittedName>
        <fullName evidence="1">Putative glycosyl transferase</fullName>
    </submittedName>
</protein>
<evidence type="ECO:0000313" key="1">
    <source>
        <dbReference type="EMBL" id="EZP74694.1"/>
    </source>
</evidence>
<evidence type="ECO:0000313" key="2">
    <source>
        <dbReference type="Proteomes" id="UP000024329"/>
    </source>
</evidence>
<keyword evidence="1" id="KW-0808">Transferase</keyword>
<dbReference type="SUPFAM" id="SSF53756">
    <property type="entry name" value="UDP-Glycosyltransferase/glycogen phosphorylase"/>
    <property type="match status" value="1"/>
</dbReference>
<name>A0A031JKS6_9SPHN</name>
<gene>
    <name evidence="1" type="ORF">BV97_04759</name>
</gene>
<dbReference type="RefSeq" id="WP_036529387.1">
    <property type="nucleotide sequence ID" value="NZ_JFYZ01000042.1"/>
</dbReference>
<dbReference type="AlphaFoldDB" id="A0A031JKS6"/>